<dbReference type="InterPro" id="IPR050468">
    <property type="entry name" value="Cuticle_Struct_Prot"/>
</dbReference>
<dbReference type="PROSITE" id="PS51155">
    <property type="entry name" value="CHIT_BIND_RR_2"/>
    <property type="match status" value="1"/>
</dbReference>
<name>A0A8B7NMG8_HYAAZ</name>
<keyword evidence="3" id="KW-1185">Reference proteome</keyword>
<dbReference type="PANTHER" id="PTHR10380:SF173">
    <property type="entry name" value="CUTICULAR PROTEIN 47EF, ISOFORM C-RELATED"/>
    <property type="match status" value="1"/>
</dbReference>
<proteinExistence type="predicted"/>
<dbReference type="GO" id="GO:0062129">
    <property type="term" value="C:chitin-based extracellular matrix"/>
    <property type="evidence" value="ECO:0007669"/>
    <property type="project" value="TreeGrafter"/>
</dbReference>
<dbReference type="GeneID" id="108671376"/>
<dbReference type="AlphaFoldDB" id="A0A8B7NMG8"/>
<keyword evidence="1 2" id="KW-0193">Cuticle</keyword>
<dbReference type="OrthoDB" id="8194276at2759"/>
<reference evidence="4" key="1">
    <citation type="submission" date="2025-08" db="UniProtKB">
        <authorList>
            <consortium name="RefSeq"/>
        </authorList>
    </citation>
    <scope>IDENTIFICATION</scope>
    <source>
        <tissue evidence="4">Whole organism</tissue>
    </source>
</reference>
<gene>
    <name evidence="4" type="primary">LOC108671376</name>
</gene>
<dbReference type="InterPro" id="IPR000618">
    <property type="entry name" value="Insect_cuticle"/>
</dbReference>
<dbReference type="Pfam" id="PF00379">
    <property type="entry name" value="Chitin_bind_4"/>
    <property type="match status" value="1"/>
</dbReference>
<dbReference type="KEGG" id="hazt:108671376"/>
<dbReference type="GO" id="GO:0008010">
    <property type="term" value="F:structural constituent of chitin-based larval cuticle"/>
    <property type="evidence" value="ECO:0007669"/>
    <property type="project" value="TreeGrafter"/>
</dbReference>
<feature type="non-terminal residue" evidence="4">
    <location>
        <position position="1"/>
    </location>
</feature>
<sequence>LFQYKIAPQDTPDPYSFGLEVNDDEFTNYQSRQESQDEQGVVRGQYSYVAPNGVRITVTYTADAVNGYQASIKEEQTDIIVRPPVPAPLPNDARAAPLRA</sequence>
<dbReference type="PANTHER" id="PTHR10380">
    <property type="entry name" value="CUTICLE PROTEIN"/>
    <property type="match status" value="1"/>
</dbReference>
<organism evidence="3 4">
    <name type="scientific">Hyalella azteca</name>
    <name type="common">Amphipod</name>
    <dbReference type="NCBI Taxonomy" id="294128"/>
    <lineage>
        <taxon>Eukaryota</taxon>
        <taxon>Metazoa</taxon>
        <taxon>Ecdysozoa</taxon>
        <taxon>Arthropoda</taxon>
        <taxon>Crustacea</taxon>
        <taxon>Multicrustacea</taxon>
        <taxon>Malacostraca</taxon>
        <taxon>Eumalacostraca</taxon>
        <taxon>Peracarida</taxon>
        <taxon>Amphipoda</taxon>
        <taxon>Senticaudata</taxon>
        <taxon>Talitrida</taxon>
        <taxon>Talitroidea</taxon>
        <taxon>Hyalellidae</taxon>
        <taxon>Hyalella</taxon>
    </lineage>
</organism>
<dbReference type="PRINTS" id="PR00947">
    <property type="entry name" value="CUTICLE"/>
</dbReference>
<dbReference type="InterPro" id="IPR031311">
    <property type="entry name" value="CHIT_BIND_RR_consensus"/>
</dbReference>
<dbReference type="Proteomes" id="UP000694843">
    <property type="component" value="Unplaced"/>
</dbReference>
<accession>A0A8B7NMG8</accession>
<dbReference type="PROSITE" id="PS00233">
    <property type="entry name" value="CHIT_BIND_RR_1"/>
    <property type="match status" value="1"/>
</dbReference>
<evidence type="ECO:0000313" key="4">
    <source>
        <dbReference type="RefSeq" id="XP_018014406.2"/>
    </source>
</evidence>
<dbReference type="RefSeq" id="XP_018014406.2">
    <property type="nucleotide sequence ID" value="XM_018158917.2"/>
</dbReference>
<evidence type="ECO:0000313" key="3">
    <source>
        <dbReference type="Proteomes" id="UP000694843"/>
    </source>
</evidence>
<evidence type="ECO:0000256" key="1">
    <source>
        <dbReference type="ARBA" id="ARBA00022460"/>
    </source>
</evidence>
<evidence type="ECO:0000256" key="2">
    <source>
        <dbReference type="PROSITE-ProRule" id="PRU00497"/>
    </source>
</evidence>
<protein>
    <submittedName>
        <fullName evidence="4">Cuticle protein 19.8-like</fullName>
    </submittedName>
</protein>